<evidence type="ECO:0000313" key="3">
    <source>
        <dbReference type="Proteomes" id="UP001152300"/>
    </source>
</evidence>
<evidence type="ECO:0000256" key="1">
    <source>
        <dbReference type="SAM" id="MobiDB-lite"/>
    </source>
</evidence>
<name>A0A9X0DFD3_9HELO</name>
<keyword evidence="3" id="KW-1185">Reference proteome</keyword>
<organism evidence="2 3">
    <name type="scientific">Sclerotinia nivalis</name>
    <dbReference type="NCBI Taxonomy" id="352851"/>
    <lineage>
        <taxon>Eukaryota</taxon>
        <taxon>Fungi</taxon>
        <taxon>Dikarya</taxon>
        <taxon>Ascomycota</taxon>
        <taxon>Pezizomycotina</taxon>
        <taxon>Leotiomycetes</taxon>
        <taxon>Helotiales</taxon>
        <taxon>Sclerotiniaceae</taxon>
        <taxon>Sclerotinia</taxon>
    </lineage>
</organism>
<gene>
    <name evidence="2" type="ORF">OCU04_011267</name>
</gene>
<dbReference type="Proteomes" id="UP001152300">
    <property type="component" value="Unassembled WGS sequence"/>
</dbReference>
<reference evidence="2" key="1">
    <citation type="submission" date="2022-11" db="EMBL/GenBank/DDBJ databases">
        <title>Genome Resource of Sclerotinia nivalis Strain SnTB1, a Plant Pathogen Isolated from American Ginseng.</title>
        <authorList>
            <person name="Fan S."/>
        </authorList>
    </citation>
    <scope>NUCLEOTIDE SEQUENCE</scope>
    <source>
        <strain evidence="2">SnTB1</strain>
    </source>
</reference>
<proteinExistence type="predicted"/>
<accession>A0A9X0DFD3</accession>
<feature type="compositionally biased region" description="Acidic residues" evidence="1">
    <location>
        <begin position="298"/>
        <end position="319"/>
    </location>
</feature>
<dbReference type="OrthoDB" id="3540541at2759"/>
<evidence type="ECO:0000313" key="2">
    <source>
        <dbReference type="EMBL" id="KAJ8059612.1"/>
    </source>
</evidence>
<sequence>MYNTRMMLGKNGTYYQRDQISTTTAQKLVAKYFSDMNGQGIRRALTKLFKNTYVFIVLSSVGPQKYDMRGRRISWHNWKKAWVAFDSEDDDGLRRFLRELCFICCINGETRDNRVRVDLRLKKGKVVFEIKAWKRGDSLNNSSGEDEEEDKANKYRDDPLRVVMPIFEKMEAPQLRRIIHVICGGIYKLDFSTETDNINNNEIQSEDDDPETLCIDGTEVCLANEAETCEALEELPASKLLTVLKSLCSGNIVFQVVKKKIITIDGTTITLQVEGWSKLESEDTDDEAKKAEALYNSDESENEGDGDSEEGDGENEEETKEFAGDESPTRYFLSRKTLGLKRKGQLATCEICKEEYDSTDSQNNCYNHPGNKVLIPNPEFWKEYRGWSKIKKRKRVDDPAFGQGFGWTCCSKTGNAVGCVRSSHQAKLEDSSNKRAKV</sequence>
<dbReference type="PANTHER" id="PTHR38167:SF1">
    <property type="entry name" value="C2H2-TYPE DOMAIN-CONTAINING PROTEIN"/>
    <property type="match status" value="1"/>
</dbReference>
<dbReference type="PANTHER" id="PTHR38167">
    <property type="entry name" value="C2H2-TYPE DOMAIN-CONTAINING PROTEIN"/>
    <property type="match status" value="1"/>
</dbReference>
<protein>
    <submittedName>
        <fullName evidence="2">Uncharacterized protein</fullName>
    </submittedName>
</protein>
<feature type="region of interest" description="Disordered" evidence="1">
    <location>
        <begin position="293"/>
        <end position="328"/>
    </location>
</feature>
<dbReference type="AlphaFoldDB" id="A0A9X0DFD3"/>
<dbReference type="EMBL" id="JAPEIS010000014">
    <property type="protein sequence ID" value="KAJ8059612.1"/>
    <property type="molecule type" value="Genomic_DNA"/>
</dbReference>
<comment type="caution">
    <text evidence="2">The sequence shown here is derived from an EMBL/GenBank/DDBJ whole genome shotgun (WGS) entry which is preliminary data.</text>
</comment>